<dbReference type="RefSeq" id="WP_285667174.1">
    <property type="nucleotide sequence ID" value="NZ_BSTX01000006.1"/>
</dbReference>
<sequence length="529" mass="53219">MRTRFIGLACALGLAAAALAAPAAQAGPGPSTPDTGRLLQHQDAALRQLSGLPAWARERSPGQWLDANGDLVVAATTADADAVRALGARVQVVARGKAELDGALARVTALLPPAPTGINSWGVDPVANAVSVQVTPAADPALVARLRAVEGVTLVTVEGSPHQQSGTVQPGNPWWPGSESNCSVGFPVTDAQGGKHFLTAGHCTNDVNQAAYGESGQRNRLGTSNVGGSRSVNAREGDMGVVAVTETGWTLSAAVNTWGGTPVTVTGSTEPVVGQTVCHSGNTSKWSCGTVRRVNQTINYGNVIIDGLATSTACSLGGDSGGAWLAGDKAVGLHSGGPSQCVDNPGPDDESIFQPVNEALGKWGLTLYTGAPTGNDFSVGVSPASLSVERGRSGAVTVSTQVTSGSAQQVALSASGLPTGVTASFSPATVTAGQSATLTLTASANATTGPATITVLAHGTSADRSASLALTVGGPPSGCTAPAWNATVWYQAGAVVAHKGHTWRATWAAYNIEPGGSWDWGRWSDLGAC</sequence>
<dbReference type="SUPFAM" id="SSF50494">
    <property type="entry name" value="Trypsin-like serine proteases"/>
    <property type="match status" value="1"/>
</dbReference>
<evidence type="ECO:0000256" key="1">
    <source>
        <dbReference type="ARBA" id="ARBA00007664"/>
    </source>
</evidence>
<dbReference type="GO" id="GO:0030246">
    <property type="term" value="F:carbohydrate binding"/>
    <property type="evidence" value="ECO:0007669"/>
    <property type="project" value="InterPro"/>
</dbReference>
<dbReference type="GO" id="GO:0006508">
    <property type="term" value="P:proteolysis"/>
    <property type="evidence" value="ECO:0007669"/>
    <property type="project" value="UniProtKB-KW"/>
</dbReference>
<evidence type="ECO:0000256" key="4">
    <source>
        <dbReference type="ARBA" id="ARBA00022801"/>
    </source>
</evidence>
<evidence type="ECO:0000256" key="8">
    <source>
        <dbReference type="SAM" id="SignalP"/>
    </source>
</evidence>
<evidence type="ECO:0000313" key="10">
    <source>
        <dbReference type="EMBL" id="GLZ81641.1"/>
    </source>
</evidence>
<dbReference type="InterPro" id="IPR036573">
    <property type="entry name" value="CBM_sf_5/12"/>
</dbReference>
<dbReference type="AlphaFoldDB" id="A0A9W6SVR6"/>
<dbReference type="InterPro" id="IPR009003">
    <property type="entry name" value="Peptidase_S1_PA"/>
</dbReference>
<dbReference type="InterPro" id="IPR033116">
    <property type="entry name" value="TRYPSIN_SER"/>
</dbReference>
<dbReference type="InterPro" id="IPR018114">
    <property type="entry name" value="TRYPSIN_HIS"/>
</dbReference>
<protein>
    <recommendedName>
        <fullName evidence="9">Chitin-binding type-3 domain-containing protein</fullName>
    </recommendedName>
</protein>
<dbReference type="InterPro" id="IPR035070">
    <property type="entry name" value="Streptogrisin_prodomain"/>
</dbReference>
<dbReference type="PROSITE" id="PS00134">
    <property type="entry name" value="TRYPSIN_HIS"/>
    <property type="match status" value="1"/>
</dbReference>
<evidence type="ECO:0000256" key="3">
    <source>
        <dbReference type="ARBA" id="ARBA00022729"/>
    </source>
</evidence>
<dbReference type="PRINTS" id="PR00861">
    <property type="entry name" value="ALYTICPTASE"/>
</dbReference>
<dbReference type="Gene3D" id="2.60.40.10">
    <property type="entry name" value="Immunoglobulins"/>
    <property type="match status" value="1"/>
</dbReference>
<dbReference type="Pfam" id="PF02983">
    <property type="entry name" value="Pro_Al_protease"/>
    <property type="match status" value="1"/>
</dbReference>
<evidence type="ECO:0000256" key="7">
    <source>
        <dbReference type="ARBA" id="ARBA00023157"/>
    </source>
</evidence>
<feature type="domain" description="Chitin-binding type-3" evidence="9">
    <location>
        <begin position="481"/>
        <end position="526"/>
    </location>
</feature>
<keyword evidence="11" id="KW-1185">Reference proteome</keyword>
<dbReference type="Gene3D" id="2.40.10.10">
    <property type="entry name" value="Trypsin-like serine proteases"/>
    <property type="match status" value="2"/>
</dbReference>
<keyword evidence="7" id="KW-1015">Disulfide bond</keyword>
<dbReference type="SMART" id="SM00495">
    <property type="entry name" value="ChtBD3"/>
    <property type="match status" value="1"/>
</dbReference>
<comment type="caution">
    <text evidence="10">The sequence shown here is derived from an EMBL/GenBank/DDBJ whole genome shotgun (WGS) entry which is preliminary data.</text>
</comment>
<dbReference type="InterPro" id="IPR003610">
    <property type="entry name" value="CBM5/12"/>
</dbReference>
<evidence type="ECO:0000256" key="5">
    <source>
        <dbReference type="ARBA" id="ARBA00022825"/>
    </source>
</evidence>
<dbReference type="GO" id="GO:0004553">
    <property type="term" value="F:hydrolase activity, hydrolyzing O-glycosyl compounds"/>
    <property type="evidence" value="ECO:0007669"/>
    <property type="project" value="InterPro"/>
</dbReference>
<name>A0A9W6SVR6_9ACTN</name>
<dbReference type="EMBL" id="BSTX01000006">
    <property type="protein sequence ID" value="GLZ81641.1"/>
    <property type="molecule type" value="Genomic_DNA"/>
</dbReference>
<evidence type="ECO:0000256" key="2">
    <source>
        <dbReference type="ARBA" id="ARBA00022670"/>
    </source>
</evidence>
<organism evidence="10 11">
    <name type="scientific">Actinorhabdospora filicis</name>
    <dbReference type="NCBI Taxonomy" id="1785913"/>
    <lineage>
        <taxon>Bacteria</taxon>
        <taxon>Bacillati</taxon>
        <taxon>Actinomycetota</taxon>
        <taxon>Actinomycetes</taxon>
        <taxon>Micromonosporales</taxon>
        <taxon>Micromonosporaceae</taxon>
        <taxon>Actinorhabdospora</taxon>
    </lineage>
</organism>
<dbReference type="Gene3D" id="2.10.10.20">
    <property type="entry name" value="Carbohydrate-binding module superfamily 5/12"/>
    <property type="match status" value="1"/>
</dbReference>
<keyword evidence="3 8" id="KW-0732">Signal</keyword>
<dbReference type="InterPro" id="IPR043504">
    <property type="entry name" value="Peptidase_S1_PA_chymotrypsin"/>
</dbReference>
<keyword evidence="4" id="KW-0378">Hydrolase</keyword>
<dbReference type="CDD" id="cd21112">
    <property type="entry name" value="alphaLP-like"/>
    <property type="match status" value="1"/>
</dbReference>
<dbReference type="CDD" id="cd12215">
    <property type="entry name" value="ChiC_BD"/>
    <property type="match status" value="1"/>
</dbReference>
<evidence type="ECO:0000259" key="9">
    <source>
        <dbReference type="SMART" id="SM00495"/>
    </source>
</evidence>
<accession>A0A9W6SVR6</accession>
<dbReference type="Gene3D" id="3.30.300.50">
    <property type="match status" value="1"/>
</dbReference>
<dbReference type="InterPro" id="IPR004236">
    <property type="entry name" value="Pept_S1_alpha_lytic"/>
</dbReference>
<comment type="similarity">
    <text evidence="1">Belongs to the peptidase S1 family.</text>
</comment>
<gene>
    <name evidence="10" type="ORF">Afil01_64480</name>
</gene>
<dbReference type="PROSITE" id="PS00135">
    <property type="entry name" value="TRYPSIN_SER"/>
    <property type="match status" value="1"/>
</dbReference>
<keyword evidence="6" id="KW-0865">Zymogen</keyword>
<dbReference type="GO" id="GO:0005975">
    <property type="term" value="P:carbohydrate metabolic process"/>
    <property type="evidence" value="ECO:0007669"/>
    <property type="project" value="InterPro"/>
</dbReference>
<keyword evidence="2" id="KW-0645">Protease</keyword>
<evidence type="ECO:0000313" key="11">
    <source>
        <dbReference type="Proteomes" id="UP001165079"/>
    </source>
</evidence>
<evidence type="ECO:0000256" key="6">
    <source>
        <dbReference type="ARBA" id="ARBA00023145"/>
    </source>
</evidence>
<reference evidence="10" key="1">
    <citation type="submission" date="2023-03" db="EMBL/GenBank/DDBJ databases">
        <title>Actinorhabdospora filicis NBRC 111898.</title>
        <authorList>
            <person name="Ichikawa N."/>
            <person name="Sato H."/>
            <person name="Tonouchi N."/>
        </authorList>
    </citation>
    <scope>NUCLEOTIDE SEQUENCE</scope>
    <source>
        <strain evidence="10">NBRC 111898</strain>
    </source>
</reference>
<dbReference type="GO" id="GO:0005576">
    <property type="term" value="C:extracellular region"/>
    <property type="evidence" value="ECO:0007669"/>
    <property type="project" value="InterPro"/>
</dbReference>
<dbReference type="Proteomes" id="UP001165079">
    <property type="component" value="Unassembled WGS sequence"/>
</dbReference>
<proteinExistence type="inferred from homology"/>
<keyword evidence="5" id="KW-0720">Serine protease</keyword>
<feature type="chain" id="PRO_5040801479" description="Chitin-binding type-3 domain-containing protein" evidence="8">
    <location>
        <begin position="27"/>
        <end position="529"/>
    </location>
</feature>
<dbReference type="SUPFAM" id="SSF51055">
    <property type="entry name" value="Carbohydrate binding domain"/>
    <property type="match status" value="1"/>
</dbReference>
<dbReference type="InterPro" id="IPR001316">
    <property type="entry name" value="Pept_S1A_streptogrisin"/>
</dbReference>
<dbReference type="InterPro" id="IPR013783">
    <property type="entry name" value="Ig-like_fold"/>
</dbReference>
<dbReference type="GO" id="GO:0004252">
    <property type="term" value="F:serine-type endopeptidase activity"/>
    <property type="evidence" value="ECO:0007669"/>
    <property type="project" value="InterPro"/>
</dbReference>
<feature type="signal peptide" evidence="8">
    <location>
        <begin position="1"/>
        <end position="26"/>
    </location>
</feature>